<feature type="transmembrane region" description="Helical" evidence="11">
    <location>
        <begin position="761"/>
        <end position="781"/>
    </location>
</feature>
<dbReference type="InterPro" id="IPR000832">
    <property type="entry name" value="GPCR_2_secretin-like"/>
</dbReference>
<feature type="domain" description="EGF-like" evidence="12">
    <location>
        <begin position="341"/>
        <end position="377"/>
    </location>
</feature>
<feature type="domain" description="G-protein coupled receptors family 2 profile 2" evidence="14">
    <location>
        <begin position="653"/>
        <end position="894"/>
    </location>
</feature>
<dbReference type="PANTHER" id="PTHR12011">
    <property type="entry name" value="ADHESION G-PROTEIN COUPLED RECEPTOR"/>
    <property type="match status" value="1"/>
</dbReference>
<feature type="transmembrane region" description="Helical" evidence="11">
    <location>
        <begin position="692"/>
        <end position="714"/>
    </location>
</feature>
<dbReference type="InterPro" id="IPR049883">
    <property type="entry name" value="NOTCH1_EGF-like"/>
</dbReference>
<dbReference type="InterPro" id="IPR046338">
    <property type="entry name" value="GAIN_dom_sf"/>
</dbReference>
<keyword evidence="6" id="KW-0677">Repeat</keyword>
<evidence type="ECO:0000256" key="3">
    <source>
        <dbReference type="ARBA" id="ARBA00022536"/>
    </source>
</evidence>
<organism evidence="15 16">
    <name type="scientific">Coilia grayii</name>
    <name type="common">Gray's grenadier anchovy</name>
    <dbReference type="NCBI Taxonomy" id="363190"/>
    <lineage>
        <taxon>Eukaryota</taxon>
        <taxon>Metazoa</taxon>
        <taxon>Chordata</taxon>
        <taxon>Craniata</taxon>
        <taxon>Vertebrata</taxon>
        <taxon>Euteleostomi</taxon>
        <taxon>Actinopterygii</taxon>
        <taxon>Neopterygii</taxon>
        <taxon>Teleostei</taxon>
        <taxon>Clupei</taxon>
        <taxon>Clupeiformes</taxon>
        <taxon>Clupeoidei</taxon>
        <taxon>Engraulidae</taxon>
        <taxon>Coilinae</taxon>
        <taxon>Coilia</taxon>
    </lineage>
</organism>
<gene>
    <name evidence="15" type="ORF">ACEWY4_017315</name>
</gene>
<dbReference type="CDD" id="cd00054">
    <property type="entry name" value="EGF_CA"/>
    <property type="match status" value="1"/>
</dbReference>
<dbReference type="Gene3D" id="2.10.25.10">
    <property type="entry name" value="Laminin"/>
    <property type="match status" value="2"/>
</dbReference>
<dbReference type="PANTHER" id="PTHR12011:SF469">
    <property type="entry name" value="ADHESION G PROTEIN-COUPLED RECEPTOR E1-RELATED"/>
    <property type="match status" value="1"/>
</dbReference>
<dbReference type="SUPFAM" id="SSF57196">
    <property type="entry name" value="EGF/Laminin"/>
    <property type="match status" value="1"/>
</dbReference>
<comment type="subcellular location">
    <subcellularLocation>
        <location evidence="1">Cell membrane</location>
        <topology evidence="1">Multi-pass membrane protein</topology>
    </subcellularLocation>
</comment>
<dbReference type="InterPro" id="IPR000203">
    <property type="entry name" value="GPS"/>
</dbReference>
<dbReference type="Gene3D" id="1.20.1070.10">
    <property type="entry name" value="Rhodopsin 7-helix transmembrane proteins"/>
    <property type="match status" value="1"/>
</dbReference>
<feature type="transmembrane region" description="Helical" evidence="11">
    <location>
        <begin position="801"/>
        <end position="827"/>
    </location>
</feature>
<dbReference type="PROSITE" id="PS50221">
    <property type="entry name" value="GAIN_B"/>
    <property type="match status" value="1"/>
</dbReference>
<keyword evidence="8 11" id="KW-0472">Membrane</keyword>
<dbReference type="InterPro" id="IPR017981">
    <property type="entry name" value="GPCR_2-like_7TM"/>
</dbReference>
<evidence type="ECO:0000256" key="9">
    <source>
        <dbReference type="ARBA" id="ARBA00023157"/>
    </source>
</evidence>
<dbReference type="InterPro" id="IPR000152">
    <property type="entry name" value="EGF-type_Asp/Asn_hydroxyl_site"/>
</dbReference>
<keyword evidence="2" id="KW-1003">Cell membrane</keyword>
<evidence type="ECO:0000256" key="7">
    <source>
        <dbReference type="ARBA" id="ARBA00022989"/>
    </source>
</evidence>
<feature type="transmembrane region" description="Helical" evidence="11">
    <location>
        <begin position="729"/>
        <end position="749"/>
    </location>
</feature>
<evidence type="ECO:0000256" key="4">
    <source>
        <dbReference type="ARBA" id="ARBA00022692"/>
    </source>
</evidence>
<evidence type="ECO:0000256" key="2">
    <source>
        <dbReference type="ARBA" id="ARBA00022475"/>
    </source>
</evidence>
<dbReference type="InterPro" id="IPR057244">
    <property type="entry name" value="GAIN_B"/>
</dbReference>
<keyword evidence="7 11" id="KW-1133">Transmembrane helix</keyword>
<dbReference type="PROSITE" id="PS00010">
    <property type="entry name" value="ASX_HYDROXYL"/>
    <property type="match status" value="1"/>
</dbReference>
<dbReference type="GO" id="GO:0030855">
    <property type="term" value="P:epithelial cell differentiation"/>
    <property type="evidence" value="ECO:0007669"/>
    <property type="project" value="UniProtKB-ARBA"/>
</dbReference>
<name>A0ABD1JJC6_9TELE</name>
<evidence type="ECO:0000259" key="12">
    <source>
        <dbReference type="PROSITE" id="PS50026"/>
    </source>
</evidence>
<dbReference type="EMBL" id="JBHFQA010000015">
    <property type="protein sequence ID" value="KAL2086256.1"/>
    <property type="molecule type" value="Genomic_DNA"/>
</dbReference>
<dbReference type="Pfam" id="PF01825">
    <property type="entry name" value="GPS"/>
    <property type="match status" value="1"/>
</dbReference>
<evidence type="ECO:0000313" key="16">
    <source>
        <dbReference type="Proteomes" id="UP001591681"/>
    </source>
</evidence>
<dbReference type="Pfam" id="PF07645">
    <property type="entry name" value="EGF_CA"/>
    <property type="match status" value="1"/>
</dbReference>
<feature type="domain" description="GAIN-B" evidence="13">
    <location>
        <begin position="499"/>
        <end position="649"/>
    </location>
</feature>
<dbReference type="PROSITE" id="PS01187">
    <property type="entry name" value="EGF_CA"/>
    <property type="match status" value="1"/>
</dbReference>
<evidence type="ECO:0000256" key="11">
    <source>
        <dbReference type="SAM" id="Phobius"/>
    </source>
</evidence>
<dbReference type="Pfam" id="PF00002">
    <property type="entry name" value="7tm_2"/>
    <property type="match status" value="1"/>
</dbReference>
<keyword evidence="5" id="KW-0732">Signal</keyword>
<evidence type="ECO:0000256" key="6">
    <source>
        <dbReference type="ARBA" id="ARBA00022737"/>
    </source>
</evidence>
<comment type="caution">
    <text evidence="15">The sequence shown here is derived from an EMBL/GenBank/DDBJ whole genome shotgun (WGS) entry which is preliminary data.</text>
</comment>
<dbReference type="InterPro" id="IPR018097">
    <property type="entry name" value="EGF_Ca-bd_CS"/>
</dbReference>
<dbReference type="PROSITE" id="PS50026">
    <property type="entry name" value="EGF_3"/>
    <property type="match status" value="1"/>
</dbReference>
<evidence type="ECO:0000256" key="1">
    <source>
        <dbReference type="ARBA" id="ARBA00004651"/>
    </source>
</evidence>
<evidence type="ECO:0000256" key="8">
    <source>
        <dbReference type="ARBA" id="ARBA00023136"/>
    </source>
</evidence>
<dbReference type="AlphaFoldDB" id="A0ABD1JJC6"/>
<evidence type="ECO:0000256" key="5">
    <source>
        <dbReference type="ARBA" id="ARBA00022729"/>
    </source>
</evidence>
<accession>A0ABD1JJC6</accession>
<keyword evidence="16" id="KW-1185">Reference proteome</keyword>
<protein>
    <submittedName>
        <fullName evidence="15">Uncharacterized protein</fullName>
    </submittedName>
</protein>
<dbReference type="PROSITE" id="PS50261">
    <property type="entry name" value="G_PROTEIN_RECEP_F2_4"/>
    <property type="match status" value="1"/>
</dbReference>
<keyword evidence="4 11" id="KW-0812">Transmembrane</keyword>
<evidence type="ECO:0000259" key="14">
    <source>
        <dbReference type="PROSITE" id="PS50261"/>
    </source>
</evidence>
<sequence length="919" mass="100648">MAGGSLAAELDPCEQYTSLSDPWRNTGYSSAASALWPRNDSALQEGWYRFSGVGGDVLDYPCIRSPSEGVLRLGVCDKLGYQRLFREGTLGLCVKTSGGCPQVGNVTVKVCSAGYYVHSLTPTAANQSYSTRHLDCKDSSCGEHAQCGRFGACVCTPGYVIPEGHIPTGDDYGCSDPCEQYTSLSDPWRNTGYSSATSALWPRNDSALQEGWYRFSGVGGDVLDYPCIRSPSEGVLRLGVCDKLGYQRLFREGTLGLCVKTSGGCPQVGSVTVKVCSAGYYLHLLTPTAANQSYSTRHLDCKDSSCGEHAQCGRFGACGCKPGYVIPEGHIPTGDDYGCSDIDECRLNKCGAHSECVNSQGSYQCVCVSGYMPKLLNDTFMCIGEWASAYKVKFKNKIPAECYIDSLNDVINRSTGKSEGFVATTLEPMWESLHNLSSDARVTVDTKVRIANRVLRGIEHLLDAVASADVTNTKHYEVNTRSVELQVMVVGPDATPQCPSVSLQTTAAHLDIDLYGLKNKTGKYILHPCKQQASAVLLVLTNMEEVLEADLFLTGNGRRTTGSHIVPKMMSKVISASLMPHTQLVDPVNLTLRHSYEVDPQGQMSCVYWNGSAWLVDGCNVTHTNSTHTVCTCVHFSTFCLIMQTEHPPERKLSLPYKIGISVGLVFLTLTLLTFALCGLNPDVTNVARLNLCISLLLAHLLLLLVQEFIALIHPHEWLCRVLSAIQNFLFWSVFQWMMLDTLLLFLSVKTLQRHKGEGPSAGHLCLIGYGVPLMILGVIICLWPDGYGTEWCGVRTQSSLSWILLGPAYFIFMVNLILLLIAAISLRLTPPTKPSAIRKVRIQAVRVFAQFLVISCPWVLGYFWTGSGVLDTIFLILSSQQGTLLFLIHCILNPEVFSQWKTWSQSLVASSPKPVNNM</sequence>
<dbReference type="GO" id="GO:0005886">
    <property type="term" value="C:plasma membrane"/>
    <property type="evidence" value="ECO:0007669"/>
    <property type="project" value="UniProtKB-SubCell"/>
</dbReference>
<dbReference type="SMART" id="SM00179">
    <property type="entry name" value="EGF_CA"/>
    <property type="match status" value="1"/>
</dbReference>
<feature type="transmembrane region" description="Helical" evidence="11">
    <location>
        <begin position="848"/>
        <end position="867"/>
    </location>
</feature>
<proteinExistence type="predicted"/>
<dbReference type="SMART" id="SM00181">
    <property type="entry name" value="EGF"/>
    <property type="match status" value="3"/>
</dbReference>
<comment type="caution">
    <text evidence="10">Lacks conserved residue(s) required for the propagation of feature annotation.</text>
</comment>
<keyword evidence="9" id="KW-1015">Disulfide bond</keyword>
<dbReference type="Proteomes" id="UP001591681">
    <property type="component" value="Unassembled WGS sequence"/>
</dbReference>
<dbReference type="Gene3D" id="2.60.220.50">
    <property type="match status" value="1"/>
</dbReference>
<reference evidence="15 16" key="1">
    <citation type="submission" date="2024-09" db="EMBL/GenBank/DDBJ databases">
        <title>A chromosome-level genome assembly of Gray's grenadier anchovy, Coilia grayii.</title>
        <authorList>
            <person name="Fu Z."/>
        </authorList>
    </citation>
    <scope>NUCLEOTIDE SEQUENCE [LARGE SCALE GENOMIC DNA]</scope>
    <source>
        <strain evidence="15">G4</strain>
        <tissue evidence="15">Muscle</tissue>
    </source>
</reference>
<keyword evidence="3 10" id="KW-0245">EGF-like domain</keyword>
<evidence type="ECO:0000313" key="15">
    <source>
        <dbReference type="EMBL" id="KAL2086256.1"/>
    </source>
</evidence>
<dbReference type="PRINTS" id="PR00249">
    <property type="entry name" value="GPCRSECRETIN"/>
</dbReference>
<dbReference type="InterPro" id="IPR001881">
    <property type="entry name" value="EGF-like_Ca-bd_dom"/>
</dbReference>
<dbReference type="FunFam" id="2.10.25.10:FF:000038">
    <property type="entry name" value="Fibrillin 2"/>
    <property type="match status" value="1"/>
</dbReference>
<dbReference type="InterPro" id="IPR000742">
    <property type="entry name" value="EGF"/>
</dbReference>
<evidence type="ECO:0000259" key="13">
    <source>
        <dbReference type="PROSITE" id="PS50221"/>
    </source>
</evidence>
<evidence type="ECO:0000256" key="10">
    <source>
        <dbReference type="PROSITE-ProRule" id="PRU00076"/>
    </source>
</evidence>
<feature type="transmembrane region" description="Helical" evidence="11">
    <location>
        <begin position="659"/>
        <end position="680"/>
    </location>
</feature>